<evidence type="ECO:0000313" key="3">
    <source>
        <dbReference type="Proteomes" id="UP000314294"/>
    </source>
</evidence>
<protein>
    <submittedName>
        <fullName evidence="2">Uncharacterized protein</fullName>
    </submittedName>
</protein>
<keyword evidence="3" id="KW-1185">Reference proteome</keyword>
<name>A0A4Z2J020_9TELE</name>
<organism evidence="2 3">
    <name type="scientific">Liparis tanakae</name>
    <name type="common">Tanaka's snailfish</name>
    <dbReference type="NCBI Taxonomy" id="230148"/>
    <lineage>
        <taxon>Eukaryota</taxon>
        <taxon>Metazoa</taxon>
        <taxon>Chordata</taxon>
        <taxon>Craniata</taxon>
        <taxon>Vertebrata</taxon>
        <taxon>Euteleostomi</taxon>
        <taxon>Actinopterygii</taxon>
        <taxon>Neopterygii</taxon>
        <taxon>Teleostei</taxon>
        <taxon>Neoteleostei</taxon>
        <taxon>Acanthomorphata</taxon>
        <taxon>Eupercaria</taxon>
        <taxon>Perciformes</taxon>
        <taxon>Cottioidei</taxon>
        <taxon>Cottales</taxon>
        <taxon>Liparidae</taxon>
        <taxon>Liparis</taxon>
    </lineage>
</organism>
<dbReference type="EMBL" id="SRLO01000037">
    <property type="protein sequence ID" value="TNN82793.1"/>
    <property type="molecule type" value="Genomic_DNA"/>
</dbReference>
<evidence type="ECO:0000313" key="2">
    <source>
        <dbReference type="EMBL" id="TNN82793.1"/>
    </source>
</evidence>
<feature type="compositionally biased region" description="Polar residues" evidence="1">
    <location>
        <begin position="138"/>
        <end position="147"/>
    </location>
</feature>
<gene>
    <name evidence="2" type="ORF">EYF80_007034</name>
</gene>
<feature type="region of interest" description="Disordered" evidence="1">
    <location>
        <begin position="76"/>
        <end position="105"/>
    </location>
</feature>
<accession>A0A4Z2J020</accession>
<dbReference type="Proteomes" id="UP000314294">
    <property type="component" value="Unassembled WGS sequence"/>
</dbReference>
<comment type="caution">
    <text evidence="2">The sequence shown here is derived from an EMBL/GenBank/DDBJ whole genome shotgun (WGS) entry which is preliminary data.</text>
</comment>
<feature type="compositionally biased region" description="Polar residues" evidence="1">
    <location>
        <begin position="78"/>
        <end position="91"/>
    </location>
</feature>
<evidence type="ECO:0000256" key="1">
    <source>
        <dbReference type="SAM" id="MobiDB-lite"/>
    </source>
</evidence>
<sequence>MSQQLVSITWSRISRKSQMKMASSFFILHLASCHSATFNTCGHLWGIAASYTNVQLSFFPSLYQLEITIGGHRKVDEQSSTMASGSLSDTANTKRQEELNSQRLGQHSLKSLQGCRWSKVLSSQPSDSIKTPPLTPEIIQSSSSPLPFTSPGETGREEVAIVPPRKLEAQGPVGRNDRPANELDNIIRHTALFQLVEIQPLECGPRSISTPTLRRAPYFPHPWVDST</sequence>
<proteinExistence type="predicted"/>
<dbReference type="AlphaFoldDB" id="A0A4Z2J020"/>
<reference evidence="2 3" key="1">
    <citation type="submission" date="2019-03" db="EMBL/GenBank/DDBJ databases">
        <title>First draft genome of Liparis tanakae, snailfish: a comprehensive survey of snailfish specific genes.</title>
        <authorList>
            <person name="Kim W."/>
            <person name="Song I."/>
            <person name="Jeong J.-H."/>
            <person name="Kim D."/>
            <person name="Kim S."/>
            <person name="Ryu S."/>
            <person name="Song J.Y."/>
            <person name="Lee S.K."/>
        </authorList>
    </citation>
    <scope>NUCLEOTIDE SEQUENCE [LARGE SCALE GENOMIC DNA]</scope>
    <source>
        <tissue evidence="2">Muscle</tissue>
    </source>
</reference>
<feature type="region of interest" description="Disordered" evidence="1">
    <location>
        <begin position="123"/>
        <end position="156"/>
    </location>
</feature>